<accession>A0ABV2IV29</accession>
<dbReference type="Proteomes" id="UP001549047">
    <property type="component" value="Unassembled WGS sequence"/>
</dbReference>
<evidence type="ECO:0000259" key="1">
    <source>
        <dbReference type="Pfam" id="PF01814"/>
    </source>
</evidence>
<dbReference type="InterPro" id="IPR012312">
    <property type="entry name" value="Hemerythrin-like"/>
</dbReference>
<feature type="domain" description="Hemerythrin-like" evidence="1">
    <location>
        <begin position="24"/>
        <end position="160"/>
    </location>
</feature>
<proteinExistence type="predicted"/>
<dbReference type="EMBL" id="JBEPMB010000001">
    <property type="protein sequence ID" value="MET3612345.1"/>
    <property type="molecule type" value="Genomic_DNA"/>
</dbReference>
<evidence type="ECO:0000313" key="2">
    <source>
        <dbReference type="EMBL" id="MET3612345.1"/>
    </source>
</evidence>
<dbReference type="Pfam" id="PF01814">
    <property type="entry name" value="Hemerythrin"/>
    <property type="match status" value="1"/>
</dbReference>
<name>A0ABV2IV29_9HYPH</name>
<sequence>MKTLDTHDREEFEKRYRPPQGVSAVDWLKKIHGEQLELCRELEEIADSLPAEVNRQKCIYAAKAIGPLTMGAHRFEEDVLFPWVEQNVTGHPELAATLERLKFEHFEDECFIEELIDALLRLGAADPTLNAETIGYMLRGYFVSMRRHIAFEQDHLLAMVSERKAA</sequence>
<evidence type="ECO:0000313" key="3">
    <source>
        <dbReference type="Proteomes" id="UP001549047"/>
    </source>
</evidence>
<organism evidence="2 3">
    <name type="scientific">Rhizobium aquaticum</name>
    <dbReference type="NCBI Taxonomy" id="1549636"/>
    <lineage>
        <taxon>Bacteria</taxon>
        <taxon>Pseudomonadati</taxon>
        <taxon>Pseudomonadota</taxon>
        <taxon>Alphaproteobacteria</taxon>
        <taxon>Hyphomicrobiales</taxon>
        <taxon>Rhizobiaceae</taxon>
        <taxon>Rhizobium/Agrobacterium group</taxon>
        <taxon>Rhizobium</taxon>
    </lineage>
</organism>
<dbReference type="Gene3D" id="1.20.120.520">
    <property type="entry name" value="nmb1532 protein domain like"/>
    <property type="match status" value="1"/>
</dbReference>
<keyword evidence="3" id="KW-1185">Reference proteome</keyword>
<dbReference type="RefSeq" id="WP_354554912.1">
    <property type="nucleotide sequence ID" value="NZ_JBEPMB010000001.1"/>
</dbReference>
<gene>
    <name evidence="2" type="ORF">ABID16_000650</name>
</gene>
<protein>
    <submittedName>
        <fullName evidence="2">Iron-sulfur cluster repair protein YtfE (RIC family)</fullName>
    </submittedName>
</protein>
<comment type="caution">
    <text evidence="2">The sequence shown here is derived from an EMBL/GenBank/DDBJ whole genome shotgun (WGS) entry which is preliminary data.</text>
</comment>
<reference evidence="2 3" key="1">
    <citation type="submission" date="2024-06" db="EMBL/GenBank/DDBJ databases">
        <title>Genomic Encyclopedia of Type Strains, Phase IV (KMG-IV): sequencing the most valuable type-strain genomes for metagenomic binning, comparative biology and taxonomic classification.</title>
        <authorList>
            <person name="Goeker M."/>
        </authorList>
    </citation>
    <scope>NUCLEOTIDE SEQUENCE [LARGE SCALE GENOMIC DNA]</scope>
    <source>
        <strain evidence="2 3">DSM 29780</strain>
    </source>
</reference>